<dbReference type="Proteomes" id="UP000279959">
    <property type="component" value="Chromosome"/>
</dbReference>
<evidence type="ECO:0000313" key="10">
    <source>
        <dbReference type="Proteomes" id="UP000279959"/>
    </source>
</evidence>
<dbReference type="PANTHER" id="PTHR23505:SF79">
    <property type="entry name" value="PROTEIN SPINSTER"/>
    <property type="match status" value="1"/>
</dbReference>
<dbReference type="InterPro" id="IPR020846">
    <property type="entry name" value="MFS_dom"/>
</dbReference>
<dbReference type="PANTHER" id="PTHR23505">
    <property type="entry name" value="SPINSTER"/>
    <property type="match status" value="1"/>
</dbReference>
<feature type="transmembrane region" description="Helical" evidence="7">
    <location>
        <begin position="370"/>
        <end position="388"/>
    </location>
</feature>
<evidence type="ECO:0000256" key="5">
    <source>
        <dbReference type="ARBA" id="ARBA00023136"/>
    </source>
</evidence>
<dbReference type="GO" id="GO:0016020">
    <property type="term" value="C:membrane"/>
    <property type="evidence" value="ECO:0007669"/>
    <property type="project" value="UniProtKB-SubCell"/>
</dbReference>
<dbReference type="PROSITE" id="PS50850">
    <property type="entry name" value="MFS"/>
    <property type="match status" value="1"/>
</dbReference>
<evidence type="ECO:0000256" key="7">
    <source>
        <dbReference type="SAM" id="Phobius"/>
    </source>
</evidence>
<evidence type="ECO:0000256" key="3">
    <source>
        <dbReference type="ARBA" id="ARBA00022692"/>
    </source>
</evidence>
<feature type="transmembrane region" description="Helical" evidence="7">
    <location>
        <begin position="72"/>
        <end position="91"/>
    </location>
</feature>
<keyword evidence="10" id="KW-1185">Reference proteome</keyword>
<evidence type="ECO:0000256" key="2">
    <source>
        <dbReference type="ARBA" id="ARBA00022448"/>
    </source>
</evidence>
<keyword evidence="5 7" id="KW-0472">Membrane</keyword>
<dbReference type="InterPro" id="IPR036259">
    <property type="entry name" value="MFS_trans_sf"/>
</dbReference>
<feature type="transmembrane region" description="Helical" evidence="7">
    <location>
        <begin position="339"/>
        <end position="358"/>
    </location>
</feature>
<feature type="transmembrane region" description="Helical" evidence="7">
    <location>
        <begin position="160"/>
        <end position="182"/>
    </location>
</feature>
<proteinExistence type="predicted"/>
<feature type="transmembrane region" description="Helical" evidence="7">
    <location>
        <begin position="311"/>
        <end position="333"/>
    </location>
</feature>
<accession>A0A494W3E5</accession>
<dbReference type="Pfam" id="PF07690">
    <property type="entry name" value="MFS_1"/>
    <property type="match status" value="1"/>
</dbReference>
<comment type="subcellular location">
    <subcellularLocation>
        <location evidence="1">Membrane</location>
        <topology evidence="1">Multi-pass membrane protein</topology>
    </subcellularLocation>
</comment>
<keyword evidence="2" id="KW-0813">Transport</keyword>
<keyword evidence="3 7" id="KW-0812">Transmembrane</keyword>
<dbReference type="GO" id="GO:0022857">
    <property type="term" value="F:transmembrane transporter activity"/>
    <property type="evidence" value="ECO:0007669"/>
    <property type="project" value="InterPro"/>
</dbReference>
<dbReference type="SUPFAM" id="SSF103473">
    <property type="entry name" value="MFS general substrate transporter"/>
    <property type="match status" value="1"/>
</dbReference>
<feature type="transmembrane region" description="Helical" evidence="7">
    <location>
        <begin position="194"/>
        <end position="211"/>
    </location>
</feature>
<feature type="transmembrane region" description="Helical" evidence="7">
    <location>
        <begin position="31"/>
        <end position="49"/>
    </location>
</feature>
<feature type="transmembrane region" description="Helical" evidence="7">
    <location>
        <begin position="408"/>
        <end position="428"/>
    </location>
</feature>
<dbReference type="EMBL" id="AP018664">
    <property type="protein sequence ID" value="BBD99133.1"/>
    <property type="molecule type" value="Genomic_DNA"/>
</dbReference>
<evidence type="ECO:0000259" key="8">
    <source>
        <dbReference type="PROSITE" id="PS50850"/>
    </source>
</evidence>
<gene>
    <name evidence="9" type="ORF">SAMIE_1026340</name>
</gene>
<dbReference type="KEGG" id="sami:SAMIE_1026340"/>
<feature type="transmembrane region" description="Helical" evidence="7">
    <location>
        <begin position="103"/>
        <end position="121"/>
    </location>
</feature>
<keyword evidence="4 7" id="KW-1133">Transmembrane helix</keyword>
<dbReference type="InterPro" id="IPR011701">
    <property type="entry name" value="MFS"/>
</dbReference>
<dbReference type="Gene3D" id="1.20.1250.20">
    <property type="entry name" value="MFS general substrate transporter like domains"/>
    <property type="match status" value="1"/>
</dbReference>
<protein>
    <submittedName>
        <fullName evidence="9">MFS transporter</fullName>
    </submittedName>
</protein>
<evidence type="ECO:0000256" key="4">
    <source>
        <dbReference type="ARBA" id="ARBA00022989"/>
    </source>
</evidence>
<feature type="domain" description="Major facilitator superfamily (MFS) profile" evidence="8">
    <location>
        <begin position="36"/>
        <end position="434"/>
    </location>
</feature>
<evidence type="ECO:0000256" key="1">
    <source>
        <dbReference type="ARBA" id="ARBA00004141"/>
    </source>
</evidence>
<evidence type="ECO:0000313" key="9">
    <source>
        <dbReference type="EMBL" id="BBD99133.1"/>
    </source>
</evidence>
<organism evidence="9 10">
    <name type="scientific">Sphingobium amiense</name>
    <dbReference type="NCBI Taxonomy" id="135719"/>
    <lineage>
        <taxon>Bacteria</taxon>
        <taxon>Pseudomonadati</taxon>
        <taxon>Pseudomonadota</taxon>
        <taxon>Alphaproteobacteria</taxon>
        <taxon>Sphingomonadales</taxon>
        <taxon>Sphingomonadaceae</taxon>
        <taxon>Sphingobium</taxon>
    </lineage>
</organism>
<dbReference type="AlphaFoldDB" id="A0A494W3E5"/>
<evidence type="ECO:0000256" key="6">
    <source>
        <dbReference type="SAM" id="MobiDB-lite"/>
    </source>
</evidence>
<feature type="transmembrane region" description="Helical" evidence="7">
    <location>
        <begin position="278"/>
        <end position="299"/>
    </location>
</feature>
<name>A0A494W3E5_9SPHN</name>
<dbReference type="InterPro" id="IPR044770">
    <property type="entry name" value="MFS_spinster-like"/>
</dbReference>
<reference evidence="9 10" key="1">
    <citation type="submission" date="2018-05" db="EMBL/GenBank/DDBJ databases">
        <title>Complete Genome Sequence of the Nonylphenol-Degrading Bacterium Sphingobium amiense DSM 16289T.</title>
        <authorList>
            <person name="Ootsuka M."/>
            <person name="Nishizawa T."/>
            <person name="Ohta H."/>
        </authorList>
    </citation>
    <scope>NUCLEOTIDE SEQUENCE [LARGE SCALE GENOMIC DNA]</scope>
    <source>
        <strain evidence="9 10">DSM 16289</strain>
    </source>
</reference>
<feature type="region of interest" description="Disordered" evidence="6">
    <location>
        <begin position="1"/>
        <end position="20"/>
    </location>
</feature>
<feature type="transmembrane region" description="Helical" evidence="7">
    <location>
        <begin position="246"/>
        <end position="266"/>
    </location>
</feature>
<feature type="transmembrane region" description="Helical" evidence="7">
    <location>
        <begin position="127"/>
        <end position="148"/>
    </location>
</feature>
<sequence length="444" mass="45462">MRGAASAGPEEDAGVARPPAEGGVPARLSRFGNIYVLILLVAINIVNYADRTLISVLAPAIQRELSLSDTQVGAITGLAFALTYGMAGLMIARWADRYGHARVLVTAVAVWSVMCLLTAHVRSFAQLFIVRLGLGIGESGAAPASLALIHGGFSTRARPIAFAIFSAGTTVGIGAGVALGGWLGSEYGWRKTMALMAIPGLLLALLFAATVRQPAAAVTRRSGAGGSVLSVISGIATDPLRRSLTCAYACASFAYAGFAQWAPTFYMRDHGMSMREVGATYSVTSSGGALFGILLGGIVGGRTLARNPALALRLCGVLALCAAAASASAFLVADRSLSLLLFALFGVAAGATYAPTIAMFQEHSPASTLAFANAAMLLVAVILGQGFGPFSIGLASDMLHDGGVGTPLAMALVIASASLLFSAGFQFAASRAMRRKSAVPQTEI</sequence>